<evidence type="ECO:0000259" key="2">
    <source>
        <dbReference type="Pfam" id="PF03457"/>
    </source>
</evidence>
<dbReference type="KEGG" id="fcy:FRACYDRAFT_196966"/>
<dbReference type="Pfam" id="PF03457">
    <property type="entry name" value="HA"/>
    <property type="match status" value="2"/>
</dbReference>
<evidence type="ECO:0000313" key="4">
    <source>
        <dbReference type="Proteomes" id="UP000095751"/>
    </source>
</evidence>
<accession>A0A1E7EPY1</accession>
<name>A0A1E7EPY1_9STRA</name>
<dbReference type="OrthoDB" id="44219at2759"/>
<evidence type="ECO:0000313" key="3">
    <source>
        <dbReference type="EMBL" id="OEU08008.1"/>
    </source>
</evidence>
<organism evidence="3 4">
    <name type="scientific">Fragilariopsis cylindrus CCMP1102</name>
    <dbReference type="NCBI Taxonomy" id="635003"/>
    <lineage>
        <taxon>Eukaryota</taxon>
        <taxon>Sar</taxon>
        <taxon>Stramenopiles</taxon>
        <taxon>Ochrophyta</taxon>
        <taxon>Bacillariophyta</taxon>
        <taxon>Bacillariophyceae</taxon>
        <taxon>Bacillariophycidae</taxon>
        <taxon>Bacillariales</taxon>
        <taxon>Bacillariaceae</taxon>
        <taxon>Fragilariopsis</taxon>
    </lineage>
</organism>
<feature type="domain" description="Helicase-associated" evidence="2">
    <location>
        <begin position="124"/>
        <end position="208"/>
    </location>
</feature>
<keyword evidence="4" id="KW-1185">Reference proteome</keyword>
<dbReference type="Gene3D" id="6.10.140.530">
    <property type="match status" value="2"/>
</dbReference>
<dbReference type="InParanoid" id="A0A1E7EPY1"/>
<dbReference type="EMBL" id="KV784382">
    <property type="protein sequence ID" value="OEU08008.1"/>
    <property type="molecule type" value="Genomic_DNA"/>
</dbReference>
<evidence type="ECO:0000256" key="1">
    <source>
        <dbReference type="SAM" id="MobiDB-lite"/>
    </source>
</evidence>
<dbReference type="AlphaFoldDB" id="A0A1E7EPY1"/>
<dbReference type="InterPro" id="IPR005114">
    <property type="entry name" value="Helicase_assoc"/>
</dbReference>
<reference evidence="3 4" key="1">
    <citation type="submission" date="2016-09" db="EMBL/GenBank/DDBJ databases">
        <title>Extensive genetic diversity and differential bi-allelic expression allows diatom success in the polar Southern Ocean.</title>
        <authorList>
            <consortium name="DOE Joint Genome Institute"/>
            <person name="Mock T."/>
            <person name="Otillar R.P."/>
            <person name="Strauss J."/>
            <person name="Dupont C."/>
            <person name="Frickenhaus S."/>
            <person name="Maumus F."/>
            <person name="Mcmullan M."/>
            <person name="Sanges R."/>
            <person name="Schmutz J."/>
            <person name="Toseland A."/>
            <person name="Valas R."/>
            <person name="Veluchamy A."/>
            <person name="Ward B.J."/>
            <person name="Allen A."/>
            <person name="Barry K."/>
            <person name="Falciatore A."/>
            <person name="Ferrante M."/>
            <person name="Fortunato A.E."/>
            <person name="Gloeckner G."/>
            <person name="Gruber A."/>
            <person name="Hipkin R."/>
            <person name="Janech M."/>
            <person name="Kroth P."/>
            <person name="Leese F."/>
            <person name="Lindquist E."/>
            <person name="Lyon B.R."/>
            <person name="Martin J."/>
            <person name="Mayer C."/>
            <person name="Parker M."/>
            <person name="Quesneville H."/>
            <person name="Raymond J."/>
            <person name="Uhlig C."/>
            <person name="Valentin K.U."/>
            <person name="Worden A.Z."/>
            <person name="Armbrust E.V."/>
            <person name="Bowler C."/>
            <person name="Green B."/>
            <person name="Moulton V."/>
            <person name="Van Oosterhout C."/>
            <person name="Grigoriev I."/>
        </authorList>
    </citation>
    <scope>NUCLEOTIDE SEQUENCE [LARGE SCALE GENOMIC DNA]</scope>
    <source>
        <strain evidence="3 4">CCMP1102</strain>
    </source>
</reference>
<proteinExistence type="predicted"/>
<protein>
    <recommendedName>
        <fullName evidence="2">Helicase-associated domain-containing protein</fullName>
    </recommendedName>
</protein>
<feature type="domain" description="Helicase-associated" evidence="2">
    <location>
        <begin position="58"/>
        <end position="118"/>
    </location>
</feature>
<sequence>MKKDADAGKLPKNTNQSFAVDVKVATGVGGVSSIDGAANTTPKSKKDKRVKPESKLVEENWYLSYAILVDFYNLNGNSSVLRSDPNKKLSGWVKRQRNNRREGKLCQKKIDELDKLHFVWHRLDHAWDTKYNMLIQYQNKHGNCEIGTNVNRPLAEWTQRQRREYRNRHNFVRQHNIDMTNIQTRNDFDLNKRGSMMTSDRIDALEKIPDWFWEKKEVAKTGVMET</sequence>
<dbReference type="Proteomes" id="UP000095751">
    <property type="component" value="Unassembled WGS sequence"/>
</dbReference>
<gene>
    <name evidence="3" type="ORF">FRACYDRAFT_196966</name>
</gene>
<dbReference type="PANTHER" id="PTHR33418:SF1">
    <property type="entry name" value="HELICASE-ASSOCIATED DOMAIN-CONTAINING PROTEIN"/>
    <property type="match status" value="1"/>
</dbReference>
<feature type="region of interest" description="Disordered" evidence="1">
    <location>
        <begin position="30"/>
        <end position="51"/>
    </location>
</feature>
<dbReference type="PANTHER" id="PTHR33418">
    <property type="entry name" value="HELICASE-ASSOCIATED"/>
    <property type="match status" value="1"/>
</dbReference>